<dbReference type="Gene3D" id="1.20.58.340">
    <property type="entry name" value="Magnesium transport protein CorA, transmembrane region"/>
    <property type="match status" value="1"/>
</dbReference>
<dbReference type="PANTHER" id="PTHR46206">
    <property type="entry name" value="CYTOCHROME P450"/>
    <property type="match status" value="1"/>
</dbReference>
<evidence type="ECO:0000256" key="10">
    <source>
        <dbReference type="ARBA" id="ARBA00023033"/>
    </source>
</evidence>
<dbReference type="OrthoDB" id="3231000at2759"/>
<evidence type="ECO:0000256" key="7">
    <source>
        <dbReference type="ARBA" id="ARBA00022989"/>
    </source>
</evidence>
<keyword evidence="16" id="KW-1185">Reference proteome</keyword>
<dbReference type="STRING" id="1325734.A0A428PPI5"/>
<comment type="cofactor">
    <cofactor evidence="1 12">
        <name>heme</name>
        <dbReference type="ChEBI" id="CHEBI:30413"/>
    </cofactor>
</comment>
<evidence type="ECO:0000256" key="5">
    <source>
        <dbReference type="ARBA" id="ARBA00022692"/>
    </source>
</evidence>
<evidence type="ECO:0000313" key="16">
    <source>
        <dbReference type="Proteomes" id="UP000288168"/>
    </source>
</evidence>
<gene>
    <name evidence="15" type="ORF">CEP54_009622</name>
</gene>
<dbReference type="InterPro" id="IPR002403">
    <property type="entry name" value="Cyt_P450_E_grp-IV"/>
</dbReference>
<comment type="caution">
    <text evidence="15">The sequence shown here is derived from an EMBL/GenBank/DDBJ whole genome shotgun (WGS) entry which is preliminary data.</text>
</comment>
<evidence type="ECO:0000256" key="14">
    <source>
        <dbReference type="SAM" id="MobiDB-lite"/>
    </source>
</evidence>
<accession>A0A428PPI5</accession>
<keyword evidence="10" id="KW-0503">Monooxygenase</keyword>
<keyword evidence="5" id="KW-0812">Transmembrane</keyword>
<reference evidence="15 16" key="1">
    <citation type="submission" date="2017-06" db="EMBL/GenBank/DDBJ databases">
        <title>Comparative genomic analysis of Ambrosia Fusariam Clade fungi.</title>
        <authorList>
            <person name="Stajich J.E."/>
            <person name="Carrillo J."/>
            <person name="Kijimoto T."/>
            <person name="Eskalen A."/>
            <person name="O'Donnell K."/>
            <person name="Kasson M."/>
        </authorList>
    </citation>
    <scope>NUCLEOTIDE SEQUENCE [LARGE SCALE GENOMIC DNA]</scope>
    <source>
        <strain evidence="15 16">NRRL62584</strain>
    </source>
</reference>
<evidence type="ECO:0000256" key="12">
    <source>
        <dbReference type="PIRSR" id="PIRSR602403-1"/>
    </source>
</evidence>
<comment type="subcellular location">
    <subcellularLocation>
        <location evidence="2">Membrane</location>
        <topology evidence="2">Multi-pass membrane protein</topology>
    </subcellularLocation>
</comment>
<keyword evidence="8" id="KW-0560">Oxidoreductase</keyword>
<dbReference type="Pfam" id="PF00067">
    <property type="entry name" value="p450"/>
    <property type="match status" value="1"/>
</dbReference>
<dbReference type="InterPro" id="IPR002523">
    <property type="entry name" value="MgTranspt_CorA/ZnTranspt_ZntB"/>
</dbReference>
<evidence type="ECO:0000256" key="11">
    <source>
        <dbReference type="ARBA" id="ARBA00023136"/>
    </source>
</evidence>
<keyword evidence="9 12" id="KW-0408">Iron</keyword>
<feature type="region of interest" description="Disordered" evidence="14">
    <location>
        <begin position="1"/>
        <end position="34"/>
    </location>
</feature>
<feature type="coiled-coil region" evidence="13">
    <location>
        <begin position="723"/>
        <end position="750"/>
    </location>
</feature>
<evidence type="ECO:0000256" key="9">
    <source>
        <dbReference type="ARBA" id="ARBA00023004"/>
    </source>
</evidence>
<feature type="region of interest" description="Disordered" evidence="14">
    <location>
        <begin position="80"/>
        <end position="109"/>
    </location>
</feature>
<keyword evidence="13" id="KW-0175">Coiled coil</keyword>
<dbReference type="PANTHER" id="PTHR46206:SF2">
    <property type="entry name" value="CYTOCHROME P450 MONOOXYGENASE AUSG-RELATED"/>
    <property type="match status" value="1"/>
</dbReference>
<dbReference type="Gene3D" id="1.10.630.10">
    <property type="entry name" value="Cytochrome P450"/>
    <property type="match status" value="1"/>
</dbReference>
<evidence type="ECO:0000256" key="2">
    <source>
        <dbReference type="ARBA" id="ARBA00004141"/>
    </source>
</evidence>
<feature type="binding site" description="axial binding residue" evidence="12">
    <location>
        <position position="935"/>
    </location>
    <ligand>
        <name>heme</name>
        <dbReference type="ChEBI" id="CHEBI:30413"/>
    </ligand>
    <ligandPart>
        <name>Fe</name>
        <dbReference type="ChEBI" id="CHEBI:18248"/>
    </ligandPart>
</feature>
<dbReference type="Proteomes" id="UP000288168">
    <property type="component" value="Unassembled WGS sequence"/>
</dbReference>
<evidence type="ECO:0000256" key="1">
    <source>
        <dbReference type="ARBA" id="ARBA00001971"/>
    </source>
</evidence>
<organism evidence="15 16">
    <name type="scientific">Fusarium duplospermum</name>
    <dbReference type="NCBI Taxonomy" id="1325734"/>
    <lineage>
        <taxon>Eukaryota</taxon>
        <taxon>Fungi</taxon>
        <taxon>Dikarya</taxon>
        <taxon>Ascomycota</taxon>
        <taxon>Pezizomycotina</taxon>
        <taxon>Sordariomycetes</taxon>
        <taxon>Hypocreomycetidae</taxon>
        <taxon>Hypocreales</taxon>
        <taxon>Nectriaceae</taxon>
        <taxon>Fusarium</taxon>
        <taxon>Fusarium solani species complex</taxon>
    </lineage>
</organism>
<evidence type="ECO:0000256" key="3">
    <source>
        <dbReference type="ARBA" id="ARBA00010617"/>
    </source>
</evidence>
<dbReference type="SUPFAM" id="SSF144083">
    <property type="entry name" value="Magnesium transport protein CorA, transmembrane region"/>
    <property type="match status" value="1"/>
</dbReference>
<keyword evidence="7" id="KW-1133">Transmembrane helix</keyword>
<keyword evidence="4 12" id="KW-0349">Heme</keyword>
<evidence type="ECO:0000256" key="13">
    <source>
        <dbReference type="SAM" id="Coils"/>
    </source>
</evidence>
<dbReference type="InterPro" id="IPR036396">
    <property type="entry name" value="Cyt_P450_sf"/>
</dbReference>
<dbReference type="GO" id="GO:0016705">
    <property type="term" value="F:oxidoreductase activity, acting on paired donors, with incorporation or reduction of molecular oxygen"/>
    <property type="evidence" value="ECO:0007669"/>
    <property type="project" value="InterPro"/>
</dbReference>
<comment type="similarity">
    <text evidence="3">Belongs to the cytochrome P450 family.</text>
</comment>
<dbReference type="AlphaFoldDB" id="A0A428PPI5"/>
<sequence length="994" mass="112926">MNLAPPGTRPRGTQGRAAKKKQNTQPDRLRPEEYANAVLGYSKLSTGAGQNHISLGQYLHDSPATEFVTLYPLGIEQFARRSSSQSSRQHSPSDGDGDAESADENRHKAQPPIAFQEPSQFYHFNLNKPPENCIIFLRGFMTAQWINNIGARYFVDPEFFSRHLDFSPADDSASNFSIPSLPSSSAHLIELPVITIGKQTGSVSQVRVDKVDQLRREGALALASHYHEISKLSSSQMQLGDSMVRNFYVFDETYFAIEQRISICLQLAKNQKTFTLLVWLDAGADFPDLTLTPWSVRTPESYYLPVIRHKPMIALKCHLFADQPSDRMDFSGGKIQSLSNLPHDYGRSLRPSIKAKDPFYNLNEVFNFAASSQVQFLNLIDAKLDSYVSRPADQEYESLPDLKYTKEMLYRHLQKTKQVLESIKNAQLSTWPKDDSDTNKAYIAAQSVEQDFQYILDRMISLHTRTTEAITVLMSSMSISESQRAIGQAQRVGKLTFLAFIFVPLSFTTSFFGMNVTQIEDTNLGIWWWFVMSAPIRLKKEYVSQATKLVSDWFKSNPNKPVRLISGVEEITVLPPSLAQEIRSDKRLSFGQWTFKSFHGHLPGFDGFAAGTGGTSLVQTVVTKDLTRFLSKVTKPLAEETTLSLQELSTDNIEWHDIPMRDKILRLVARISSRVFLGPELCRNENWLRITRDYTVTGFFAGEDLRMWPEFVRPLVHWFLPGCRKLRADIKKARSMINSVVEERRKQNEELIAAGKDIPEYNDAIAWFDKAARGSTYDRAAMQLSLSLAAIHTTTDLLTQVLTRISQNLEILKPLREEMISVLREEGWSKTSLYKMKLLDSVIKESQRMKPTEIVSMMRLDLDDVKLSDGTVIPKNTGVAVSSHRMWDPSLHPNPDQWDGTRFYKMRDDPAKQNSSQLVSTSPDYLAFGHGQNACPGRFFASNEVKIALIQIILKYDFELKERASPQIYKHGFTLSGDPFLELRIRRRAEEVPL</sequence>
<feature type="compositionally biased region" description="Low complexity" evidence="14">
    <location>
        <begin position="80"/>
        <end position="92"/>
    </location>
</feature>
<dbReference type="InterPro" id="IPR045863">
    <property type="entry name" value="CorA_TM1_TM2"/>
</dbReference>
<dbReference type="GO" id="GO:0004497">
    <property type="term" value="F:monooxygenase activity"/>
    <property type="evidence" value="ECO:0007669"/>
    <property type="project" value="UniProtKB-KW"/>
</dbReference>
<dbReference type="GO" id="GO:0005506">
    <property type="term" value="F:iron ion binding"/>
    <property type="evidence" value="ECO:0007669"/>
    <property type="project" value="InterPro"/>
</dbReference>
<evidence type="ECO:0000313" key="15">
    <source>
        <dbReference type="EMBL" id="RSL54937.1"/>
    </source>
</evidence>
<name>A0A428PPI5_9HYPO</name>
<keyword evidence="6 12" id="KW-0479">Metal-binding</keyword>
<dbReference type="GO" id="GO:0016020">
    <property type="term" value="C:membrane"/>
    <property type="evidence" value="ECO:0007669"/>
    <property type="project" value="UniProtKB-SubCell"/>
</dbReference>
<evidence type="ECO:0000256" key="8">
    <source>
        <dbReference type="ARBA" id="ARBA00023002"/>
    </source>
</evidence>
<dbReference type="Pfam" id="PF01544">
    <property type="entry name" value="CorA"/>
    <property type="match status" value="1"/>
</dbReference>
<evidence type="ECO:0008006" key="17">
    <source>
        <dbReference type="Google" id="ProtNLM"/>
    </source>
</evidence>
<dbReference type="GO" id="GO:0046873">
    <property type="term" value="F:metal ion transmembrane transporter activity"/>
    <property type="evidence" value="ECO:0007669"/>
    <property type="project" value="InterPro"/>
</dbReference>
<dbReference type="SUPFAM" id="SSF48264">
    <property type="entry name" value="Cytochrome P450"/>
    <property type="match status" value="1"/>
</dbReference>
<protein>
    <recommendedName>
        <fullName evidence="17">Cytochrome P450</fullName>
    </recommendedName>
</protein>
<keyword evidence="11" id="KW-0472">Membrane</keyword>
<evidence type="ECO:0000256" key="6">
    <source>
        <dbReference type="ARBA" id="ARBA00022723"/>
    </source>
</evidence>
<dbReference type="PRINTS" id="PR00465">
    <property type="entry name" value="EP450IV"/>
</dbReference>
<dbReference type="GO" id="GO:0020037">
    <property type="term" value="F:heme binding"/>
    <property type="evidence" value="ECO:0007669"/>
    <property type="project" value="InterPro"/>
</dbReference>
<dbReference type="InterPro" id="IPR001128">
    <property type="entry name" value="Cyt_P450"/>
</dbReference>
<dbReference type="EMBL" id="NKCI01000106">
    <property type="protein sequence ID" value="RSL54937.1"/>
    <property type="molecule type" value="Genomic_DNA"/>
</dbReference>
<proteinExistence type="inferred from homology"/>
<dbReference type="CDD" id="cd11041">
    <property type="entry name" value="CYP503A1-like"/>
    <property type="match status" value="1"/>
</dbReference>
<evidence type="ECO:0000256" key="4">
    <source>
        <dbReference type="ARBA" id="ARBA00022617"/>
    </source>
</evidence>